<accession>A0A0K9PN06</accession>
<feature type="repeat" description="PPR" evidence="2">
    <location>
        <begin position="256"/>
        <end position="290"/>
    </location>
</feature>
<dbReference type="Pfam" id="PF13041">
    <property type="entry name" value="PPR_2"/>
    <property type="match status" value="3"/>
</dbReference>
<dbReference type="OrthoDB" id="728902at2759"/>
<dbReference type="GO" id="GO:0009451">
    <property type="term" value="P:RNA modification"/>
    <property type="evidence" value="ECO:0007669"/>
    <property type="project" value="InterPro"/>
</dbReference>
<dbReference type="PANTHER" id="PTHR47926">
    <property type="entry name" value="PENTATRICOPEPTIDE REPEAT-CONTAINING PROTEIN"/>
    <property type="match status" value="1"/>
</dbReference>
<dbReference type="Pfam" id="PF01535">
    <property type="entry name" value="PPR"/>
    <property type="match status" value="7"/>
</dbReference>
<dbReference type="OMA" id="DPDLKCW"/>
<keyword evidence="4" id="KW-1185">Reference proteome</keyword>
<dbReference type="GO" id="GO:0003723">
    <property type="term" value="F:RNA binding"/>
    <property type="evidence" value="ECO:0007669"/>
    <property type="project" value="InterPro"/>
</dbReference>
<dbReference type="InterPro" id="IPR002885">
    <property type="entry name" value="PPR_rpt"/>
</dbReference>
<keyword evidence="1" id="KW-0677">Repeat</keyword>
<feature type="repeat" description="PPR" evidence="2">
    <location>
        <begin position="82"/>
        <end position="117"/>
    </location>
</feature>
<dbReference type="EMBL" id="LFYR01000729">
    <property type="protein sequence ID" value="KMZ70361.1"/>
    <property type="molecule type" value="Genomic_DNA"/>
</dbReference>
<feature type="repeat" description="PPR" evidence="2">
    <location>
        <begin position="495"/>
        <end position="529"/>
    </location>
</feature>
<dbReference type="Proteomes" id="UP000036987">
    <property type="component" value="Unassembled WGS sequence"/>
</dbReference>
<evidence type="ECO:0000313" key="4">
    <source>
        <dbReference type="Proteomes" id="UP000036987"/>
    </source>
</evidence>
<dbReference type="STRING" id="29655.A0A0K9PN06"/>
<feature type="repeat" description="PPR" evidence="2">
    <location>
        <begin position="185"/>
        <end position="219"/>
    </location>
</feature>
<evidence type="ECO:0000313" key="3">
    <source>
        <dbReference type="EMBL" id="KMZ70361.1"/>
    </source>
</evidence>
<dbReference type="GO" id="GO:0099402">
    <property type="term" value="P:plant organ development"/>
    <property type="evidence" value="ECO:0007669"/>
    <property type="project" value="UniProtKB-ARBA"/>
</dbReference>
<dbReference type="PANTHER" id="PTHR47926:SF356">
    <property type="entry name" value="(WILD MALAYSIAN BANANA) HYPOTHETICAL PROTEIN"/>
    <property type="match status" value="1"/>
</dbReference>
<gene>
    <name evidence="3" type="ORF">ZOSMA_1G03430</name>
</gene>
<dbReference type="Gene3D" id="1.25.40.10">
    <property type="entry name" value="Tetratricopeptide repeat domain"/>
    <property type="match status" value="5"/>
</dbReference>
<proteinExistence type="predicted"/>
<name>A0A0K9PN06_ZOSMR</name>
<sequence>MRFQISPTPAIFSSEALGTLIQHCAFTSNSLRKCQQIHAFVVTTSSIITARPFLYNNLITLYAKSNSVSDALLLFDTMPTRNVVSYCATISACSRASGYGFQAIGLLSKMVSLGLRPNGLALASLLHASSTVGNSTVGSLIHTLVVKDGFLNDGAVTTALLTVYSECGRLLDANRVFDEMDNNRDVIAWNAAILGNLKNGSLKNGLRLFCNMRRTDLIPSEFTFSMVFSAFRRIGGDCRNGEIVHGLITKLNFVVDIPLQNSLLDMYCSFGNLDAAINVFKEIEEPGLISWNTLISGYTDNGSADTAIELFVELRALSCDKTRPDQYTYAALVSGIASLPGSFFKYYGKPLHAQIKKVGLFCNVFVGSTLIDMYFKNQEPESASKVFDSILHRDEVLWTGMIVGHSRSGEGEQALAYFRAMAMEGHKLDNFSISSAMNSSAELASLKQGEMIHSQTIKTGYESDICVCGSLIDMYSKNGLLKSADWVFSRVKNPDLKCWNAMLSGYGNHGDAEKAFKVFDEITAGGLNPDGVTFVSLLSACTHCCLVEKGKLYWSEMVGRGLVPESKHYACMVNLLSRAGLLDEAEKMIVESPFAEKLPELWRILLSSA</sequence>
<dbReference type="FunFam" id="1.25.40.10:FF:000158">
    <property type="entry name" value="pentatricopeptide repeat-containing protein At2g33680"/>
    <property type="match status" value="1"/>
</dbReference>
<protein>
    <submittedName>
        <fullName evidence="3">Pentatricopeptide repeat-containing protein</fullName>
    </submittedName>
</protein>
<evidence type="ECO:0000256" key="2">
    <source>
        <dbReference type="PROSITE-ProRule" id="PRU00708"/>
    </source>
</evidence>
<dbReference type="PROSITE" id="PS51375">
    <property type="entry name" value="PPR"/>
    <property type="match status" value="6"/>
</dbReference>
<organism evidence="3 4">
    <name type="scientific">Zostera marina</name>
    <name type="common">Eelgrass</name>
    <dbReference type="NCBI Taxonomy" id="29655"/>
    <lineage>
        <taxon>Eukaryota</taxon>
        <taxon>Viridiplantae</taxon>
        <taxon>Streptophyta</taxon>
        <taxon>Embryophyta</taxon>
        <taxon>Tracheophyta</taxon>
        <taxon>Spermatophyta</taxon>
        <taxon>Magnoliopsida</taxon>
        <taxon>Liliopsida</taxon>
        <taxon>Zosteraceae</taxon>
        <taxon>Zostera</taxon>
    </lineage>
</organism>
<dbReference type="NCBIfam" id="TIGR00756">
    <property type="entry name" value="PPR"/>
    <property type="match status" value="3"/>
</dbReference>
<reference evidence="4" key="1">
    <citation type="journal article" date="2016" name="Nature">
        <title>The genome of the seagrass Zostera marina reveals angiosperm adaptation to the sea.</title>
        <authorList>
            <person name="Olsen J.L."/>
            <person name="Rouze P."/>
            <person name="Verhelst B."/>
            <person name="Lin Y.-C."/>
            <person name="Bayer T."/>
            <person name="Collen J."/>
            <person name="Dattolo E."/>
            <person name="De Paoli E."/>
            <person name="Dittami S."/>
            <person name="Maumus F."/>
            <person name="Michel G."/>
            <person name="Kersting A."/>
            <person name="Lauritano C."/>
            <person name="Lohaus R."/>
            <person name="Toepel M."/>
            <person name="Tonon T."/>
            <person name="Vanneste K."/>
            <person name="Amirebrahimi M."/>
            <person name="Brakel J."/>
            <person name="Bostroem C."/>
            <person name="Chovatia M."/>
            <person name="Grimwood J."/>
            <person name="Jenkins J.W."/>
            <person name="Jueterbock A."/>
            <person name="Mraz A."/>
            <person name="Stam W.T."/>
            <person name="Tice H."/>
            <person name="Bornberg-Bauer E."/>
            <person name="Green P.J."/>
            <person name="Pearson G.A."/>
            <person name="Procaccini G."/>
            <person name="Duarte C.M."/>
            <person name="Schmutz J."/>
            <person name="Reusch T.B.H."/>
            <person name="Van de Peer Y."/>
        </authorList>
    </citation>
    <scope>NUCLEOTIDE SEQUENCE [LARGE SCALE GENOMIC DNA]</scope>
    <source>
        <strain evidence="4">cv. Finnish</strain>
    </source>
</reference>
<evidence type="ECO:0000256" key="1">
    <source>
        <dbReference type="ARBA" id="ARBA00022737"/>
    </source>
</evidence>
<feature type="repeat" description="PPR" evidence="2">
    <location>
        <begin position="394"/>
        <end position="428"/>
    </location>
</feature>
<comment type="caution">
    <text evidence="3">The sequence shown here is derived from an EMBL/GenBank/DDBJ whole genome shotgun (WGS) entry which is preliminary data.</text>
</comment>
<dbReference type="InterPro" id="IPR011990">
    <property type="entry name" value="TPR-like_helical_dom_sf"/>
</dbReference>
<dbReference type="InterPro" id="IPR046960">
    <property type="entry name" value="PPR_At4g14850-like_plant"/>
</dbReference>
<feature type="repeat" description="PPR" evidence="2">
    <location>
        <begin position="530"/>
        <end position="564"/>
    </location>
</feature>
<dbReference type="AlphaFoldDB" id="A0A0K9PN06"/>